<keyword evidence="4" id="KW-0812">Transmembrane</keyword>
<dbReference type="OrthoDB" id="5492415at2"/>
<gene>
    <name evidence="6" type="ORF">EWM59_21495</name>
</gene>
<accession>A0A4Q5LV16</accession>
<dbReference type="Gene3D" id="1.10.10.60">
    <property type="entry name" value="Homeodomain-like"/>
    <property type="match status" value="2"/>
</dbReference>
<comment type="caution">
    <text evidence="6">The sequence shown here is derived from an EMBL/GenBank/DDBJ whole genome shotgun (WGS) entry which is preliminary data.</text>
</comment>
<evidence type="ECO:0000313" key="6">
    <source>
        <dbReference type="EMBL" id="RYU93556.1"/>
    </source>
</evidence>
<evidence type="ECO:0000256" key="1">
    <source>
        <dbReference type="ARBA" id="ARBA00023015"/>
    </source>
</evidence>
<evidence type="ECO:0000256" key="4">
    <source>
        <dbReference type="SAM" id="Phobius"/>
    </source>
</evidence>
<keyword evidence="1" id="KW-0805">Transcription regulation</keyword>
<dbReference type="PANTHER" id="PTHR43280:SF29">
    <property type="entry name" value="ARAC-FAMILY TRANSCRIPTIONAL REGULATOR"/>
    <property type="match status" value="1"/>
</dbReference>
<keyword evidence="3" id="KW-0804">Transcription</keyword>
<keyword evidence="7" id="KW-1185">Reference proteome</keyword>
<organism evidence="6 7">
    <name type="scientific">Emticicia agri</name>
    <dbReference type="NCBI Taxonomy" id="2492393"/>
    <lineage>
        <taxon>Bacteria</taxon>
        <taxon>Pseudomonadati</taxon>
        <taxon>Bacteroidota</taxon>
        <taxon>Cytophagia</taxon>
        <taxon>Cytophagales</taxon>
        <taxon>Leadbetterellaceae</taxon>
        <taxon>Emticicia</taxon>
    </lineage>
</organism>
<dbReference type="SUPFAM" id="SSF46689">
    <property type="entry name" value="Homeodomain-like"/>
    <property type="match status" value="1"/>
</dbReference>
<dbReference type="InterPro" id="IPR009057">
    <property type="entry name" value="Homeodomain-like_sf"/>
</dbReference>
<feature type="transmembrane region" description="Helical" evidence="4">
    <location>
        <begin position="6"/>
        <end position="22"/>
    </location>
</feature>
<evidence type="ECO:0000256" key="3">
    <source>
        <dbReference type="ARBA" id="ARBA00023163"/>
    </source>
</evidence>
<dbReference type="GO" id="GO:0043565">
    <property type="term" value="F:sequence-specific DNA binding"/>
    <property type="evidence" value="ECO:0007669"/>
    <property type="project" value="InterPro"/>
</dbReference>
<sequence length="371" mass="42512">MLYLTGIIITFFLAIVLISKKNKSKADTVLASWLCCIGIHLQLFYLHFSGQYVHYSYLLGLEIPMPLLHGPFLYLYIKSVIYPSSRSGKFFIHFLPALVAYCSLMPFLLLSSEQKILVYRQNGSGFEAQTTIIFISVILSGVIYLILCWHLLNRYRKSFRNHFALIETLNMKWLLYLLYGIGIIWLVVILGNDAFTFASVTAYVIVIGYVGIKQGNVFSNSSLSYAAIPFGATPIVKEVQEKIKYEKSALKEEEAIKIHAQLKRLMQIEKLFKNPELTLGDLAERLTIHQNTLSQVINSFEQKHFYDYINELRIEEFKEIALIEDNQKYTLLSLAFDCGFNSKTTFNRTFKKSTGISPKEYLAQSSFKIAA</sequence>
<feature type="domain" description="HTH araC/xylS-type" evidence="5">
    <location>
        <begin position="262"/>
        <end position="364"/>
    </location>
</feature>
<dbReference type="Pfam" id="PF12833">
    <property type="entry name" value="HTH_18"/>
    <property type="match status" value="1"/>
</dbReference>
<dbReference type="PROSITE" id="PS01124">
    <property type="entry name" value="HTH_ARAC_FAMILY_2"/>
    <property type="match status" value="1"/>
</dbReference>
<keyword evidence="2" id="KW-0238">DNA-binding</keyword>
<dbReference type="SMART" id="SM00342">
    <property type="entry name" value="HTH_ARAC"/>
    <property type="match status" value="1"/>
</dbReference>
<keyword evidence="4" id="KW-0472">Membrane</keyword>
<feature type="transmembrane region" description="Helical" evidence="4">
    <location>
        <begin position="195"/>
        <end position="212"/>
    </location>
</feature>
<feature type="transmembrane region" description="Helical" evidence="4">
    <location>
        <begin position="130"/>
        <end position="152"/>
    </location>
</feature>
<dbReference type="Proteomes" id="UP000293162">
    <property type="component" value="Unassembled WGS sequence"/>
</dbReference>
<dbReference type="AlphaFoldDB" id="A0A4Q5LV16"/>
<protein>
    <submittedName>
        <fullName evidence="6">AraC family transcriptional regulator</fullName>
    </submittedName>
</protein>
<keyword evidence="4" id="KW-1133">Transmembrane helix</keyword>
<dbReference type="GO" id="GO:0003700">
    <property type="term" value="F:DNA-binding transcription factor activity"/>
    <property type="evidence" value="ECO:0007669"/>
    <property type="project" value="InterPro"/>
</dbReference>
<dbReference type="PANTHER" id="PTHR43280">
    <property type="entry name" value="ARAC-FAMILY TRANSCRIPTIONAL REGULATOR"/>
    <property type="match status" value="1"/>
</dbReference>
<reference evidence="6 7" key="1">
    <citation type="submission" date="2019-02" db="EMBL/GenBank/DDBJ databases">
        <title>Bacterial novel species Emticicia sp. 17J42-9 isolated from soil.</title>
        <authorList>
            <person name="Jung H.-Y."/>
        </authorList>
    </citation>
    <scope>NUCLEOTIDE SEQUENCE [LARGE SCALE GENOMIC DNA]</scope>
    <source>
        <strain evidence="6 7">17J42-9</strain>
    </source>
</reference>
<dbReference type="EMBL" id="SEWF01000042">
    <property type="protein sequence ID" value="RYU93556.1"/>
    <property type="molecule type" value="Genomic_DNA"/>
</dbReference>
<proteinExistence type="predicted"/>
<dbReference type="RefSeq" id="WP_130023314.1">
    <property type="nucleotide sequence ID" value="NZ_SEWF01000042.1"/>
</dbReference>
<name>A0A4Q5LV16_9BACT</name>
<evidence type="ECO:0000259" key="5">
    <source>
        <dbReference type="PROSITE" id="PS01124"/>
    </source>
</evidence>
<feature type="transmembrane region" description="Helical" evidence="4">
    <location>
        <begin position="173"/>
        <end position="189"/>
    </location>
</feature>
<evidence type="ECO:0000313" key="7">
    <source>
        <dbReference type="Proteomes" id="UP000293162"/>
    </source>
</evidence>
<dbReference type="InterPro" id="IPR018060">
    <property type="entry name" value="HTH_AraC"/>
</dbReference>
<feature type="transmembrane region" description="Helical" evidence="4">
    <location>
        <begin position="89"/>
        <end position="110"/>
    </location>
</feature>
<feature type="transmembrane region" description="Helical" evidence="4">
    <location>
        <begin position="54"/>
        <end position="77"/>
    </location>
</feature>
<evidence type="ECO:0000256" key="2">
    <source>
        <dbReference type="ARBA" id="ARBA00023125"/>
    </source>
</evidence>